<feature type="region of interest" description="Disordered" evidence="1">
    <location>
        <begin position="1"/>
        <end position="69"/>
    </location>
</feature>
<dbReference type="AlphaFoldDB" id="A0A067JHI2"/>
<accession>A0A067JHI2</accession>
<dbReference type="EMBL" id="KK915213">
    <property type="protein sequence ID" value="KDP23317.1"/>
    <property type="molecule type" value="Genomic_DNA"/>
</dbReference>
<proteinExistence type="predicted"/>
<name>A0A067JHI2_JATCU</name>
<reference evidence="2 3" key="1">
    <citation type="journal article" date="2014" name="PLoS ONE">
        <title>Global Analysis of Gene Expression Profiles in Physic Nut (Jatropha curcas L.) Seedlings Exposed to Salt Stress.</title>
        <authorList>
            <person name="Zhang L."/>
            <person name="Zhang C."/>
            <person name="Wu P."/>
            <person name="Chen Y."/>
            <person name="Li M."/>
            <person name="Jiang H."/>
            <person name="Wu G."/>
        </authorList>
    </citation>
    <scope>NUCLEOTIDE SEQUENCE [LARGE SCALE GENOMIC DNA]</scope>
    <source>
        <strain evidence="3">cv. GZQX0401</strain>
        <tissue evidence="2">Young leaves</tissue>
    </source>
</reference>
<dbReference type="PANTHER" id="PTHR35123">
    <property type="entry name" value="OS07G0633900 PROTEIN-RELATED"/>
    <property type="match status" value="1"/>
</dbReference>
<dbReference type="Proteomes" id="UP000027138">
    <property type="component" value="Unassembled WGS sequence"/>
</dbReference>
<dbReference type="OrthoDB" id="693585at2759"/>
<feature type="compositionally biased region" description="Basic residues" evidence="1">
    <location>
        <begin position="47"/>
        <end position="65"/>
    </location>
</feature>
<evidence type="ECO:0000313" key="2">
    <source>
        <dbReference type="EMBL" id="KDP23317.1"/>
    </source>
</evidence>
<sequence length="163" mass="18215">MSAYAPESDRKISKVGGRVDEDDDNEEEDEQGGGGARVRVSADTVKNKKNNNKKNKKKKKKKQQRRGYGCAKEVVLVPFIKAKNYLKQSRTNNWSSSSSATGNRFDGSCFCLKQPSTLESPADSHTSDPDDPKFTLEMLTTLIEKNDFYSKECNPHFDATSPL</sequence>
<feature type="compositionally biased region" description="Acidic residues" evidence="1">
    <location>
        <begin position="20"/>
        <end position="31"/>
    </location>
</feature>
<gene>
    <name evidence="2" type="ORF">JCGZ_23150</name>
</gene>
<dbReference type="PANTHER" id="PTHR35123:SF2">
    <property type="entry name" value="UBIQUITIN CARBOXYL-TERMINAL HYDROLASE-LIKE PROTEIN"/>
    <property type="match status" value="1"/>
</dbReference>
<evidence type="ECO:0000313" key="3">
    <source>
        <dbReference type="Proteomes" id="UP000027138"/>
    </source>
</evidence>
<organism evidence="2 3">
    <name type="scientific">Jatropha curcas</name>
    <name type="common">Barbados nut</name>
    <dbReference type="NCBI Taxonomy" id="180498"/>
    <lineage>
        <taxon>Eukaryota</taxon>
        <taxon>Viridiplantae</taxon>
        <taxon>Streptophyta</taxon>
        <taxon>Embryophyta</taxon>
        <taxon>Tracheophyta</taxon>
        <taxon>Spermatophyta</taxon>
        <taxon>Magnoliopsida</taxon>
        <taxon>eudicotyledons</taxon>
        <taxon>Gunneridae</taxon>
        <taxon>Pentapetalae</taxon>
        <taxon>rosids</taxon>
        <taxon>fabids</taxon>
        <taxon>Malpighiales</taxon>
        <taxon>Euphorbiaceae</taxon>
        <taxon>Crotonoideae</taxon>
        <taxon>Jatropheae</taxon>
        <taxon>Jatropha</taxon>
    </lineage>
</organism>
<dbReference type="KEGG" id="jcu:105647358"/>
<protein>
    <submittedName>
        <fullName evidence="2">Uncharacterized protein</fullName>
    </submittedName>
</protein>
<evidence type="ECO:0000256" key="1">
    <source>
        <dbReference type="SAM" id="MobiDB-lite"/>
    </source>
</evidence>
<keyword evidence="3" id="KW-1185">Reference proteome</keyword>